<sequence>MRGLSNCFLFFLLMTIPAWSGVSEKTAKSTTESLYADLRNRMVEEQIVARGIKDERVIRAMKKVPRHYFIPEKNRAYAYNDEPVPIGYEQTISQPYIVALMTECLGIKGNGKVLEIGTGSGYQAAILAEIAKEVYTVEIIEPLGRLAKMRLDDIGYKNIKVKIGDGYRGWKEYAPFDCIIVTAAPLEIPQTLIEQLKVGGKMVIPVGKWFQELILVEKLDKGIKKSTIAPVRFVPMTGEVQR</sequence>
<dbReference type="GO" id="GO:0004719">
    <property type="term" value="F:protein-L-isoaspartate (D-aspartate) O-methyltransferase activity"/>
    <property type="evidence" value="ECO:0007669"/>
    <property type="project" value="UniProtKB-UniRule"/>
</dbReference>
<dbReference type="GO" id="GO:0030091">
    <property type="term" value="P:protein repair"/>
    <property type="evidence" value="ECO:0007669"/>
    <property type="project" value="UniProtKB-UniRule"/>
</dbReference>
<evidence type="ECO:0000256" key="1">
    <source>
        <dbReference type="ARBA" id="ARBA00004496"/>
    </source>
</evidence>
<dbReference type="GO" id="GO:0032259">
    <property type="term" value="P:methylation"/>
    <property type="evidence" value="ECO:0007669"/>
    <property type="project" value="UniProtKB-KW"/>
</dbReference>
<comment type="caution">
    <text evidence="9">The sequence shown here is derived from an EMBL/GenBank/DDBJ whole genome shotgun (WGS) entry which is preliminary data.</text>
</comment>
<keyword evidence="6 7" id="KW-0949">S-adenosyl-L-methionine</keyword>
<keyword evidence="5 7" id="KW-0808">Transferase</keyword>
<dbReference type="FunFam" id="3.40.50.150:FF:000010">
    <property type="entry name" value="Protein-L-isoaspartate O-methyltransferase"/>
    <property type="match status" value="1"/>
</dbReference>
<reference evidence="9 10" key="1">
    <citation type="journal article" date="2016" name="Nat. Commun.">
        <title>Thousands of microbial genomes shed light on interconnected biogeochemical processes in an aquifer system.</title>
        <authorList>
            <person name="Anantharaman K."/>
            <person name="Brown C.T."/>
            <person name="Hug L.A."/>
            <person name="Sharon I."/>
            <person name="Castelle C.J."/>
            <person name="Probst A.J."/>
            <person name="Thomas B.C."/>
            <person name="Singh A."/>
            <person name="Wilkins M.J."/>
            <person name="Karaoz U."/>
            <person name="Brodie E.L."/>
            <person name="Williams K.H."/>
            <person name="Hubbard S.S."/>
            <person name="Banfield J.F."/>
        </authorList>
    </citation>
    <scope>NUCLEOTIDE SEQUENCE [LARGE SCALE GENOMIC DNA]</scope>
</reference>
<evidence type="ECO:0000313" key="10">
    <source>
        <dbReference type="Proteomes" id="UP000178797"/>
    </source>
</evidence>
<dbReference type="InterPro" id="IPR029063">
    <property type="entry name" value="SAM-dependent_MTases_sf"/>
</dbReference>
<organism evidence="9 10">
    <name type="scientific">Candidatus Schekmanbacteria bacterium RBG_16_38_10</name>
    <dbReference type="NCBI Taxonomy" id="1817879"/>
    <lineage>
        <taxon>Bacteria</taxon>
        <taxon>Candidatus Schekmaniibacteriota</taxon>
    </lineage>
</organism>
<dbReference type="AlphaFoldDB" id="A0A1F7RS93"/>
<evidence type="ECO:0000256" key="6">
    <source>
        <dbReference type="ARBA" id="ARBA00022691"/>
    </source>
</evidence>
<feature type="active site" evidence="7">
    <location>
        <position position="93"/>
    </location>
</feature>
<dbReference type="EMBL" id="MGDE01000184">
    <property type="protein sequence ID" value="OGL44422.1"/>
    <property type="molecule type" value="Genomic_DNA"/>
</dbReference>
<comment type="function">
    <text evidence="7">Catalyzes the methyl esterification of L-isoaspartyl residues in peptides and proteins that result from spontaneous decomposition of normal L-aspartyl and L-asparaginyl residues. It plays a role in the repair and/or degradation of damaged proteins.</text>
</comment>
<accession>A0A1F7RS93</accession>
<feature type="signal peptide" evidence="8">
    <location>
        <begin position="1"/>
        <end position="20"/>
    </location>
</feature>
<dbReference type="HAMAP" id="MF_00090">
    <property type="entry name" value="PIMT"/>
    <property type="match status" value="1"/>
</dbReference>
<keyword evidence="3 7" id="KW-0963">Cytoplasm</keyword>
<dbReference type="PROSITE" id="PS01279">
    <property type="entry name" value="PCMT"/>
    <property type="match status" value="1"/>
</dbReference>
<name>A0A1F7RS93_9BACT</name>
<dbReference type="GO" id="GO:0005737">
    <property type="term" value="C:cytoplasm"/>
    <property type="evidence" value="ECO:0007669"/>
    <property type="project" value="UniProtKB-SubCell"/>
</dbReference>
<gene>
    <name evidence="7" type="primary">pcm</name>
    <name evidence="9" type="ORF">A2W05_06030</name>
</gene>
<proteinExistence type="inferred from homology"/>
<evidence type="ECO:0000256" key="5">
    <source>
        <dbReference type="ARBA" id="ARBA00022679"/>
    </source>
</evidence>
<dbReference type="Gene3D" id="3.40.50.150">
    <property type="entry name" value="Vaccinia Virus protein VP39"/>
    <property type="match status" value="1"/>
</dbReference>
<evidence type="ECO:0000256" key="2">
    <source>
        <dbReference type="ARBA" id="ARBA00005369"/>
    </source>
</evidence>
<evidence type="ECO:0000256" key="7">
    <source>
        <dbReference type="HAMAP-Rule" id="MF_00090"/>
    </source>
</evidence>
<dbReference type="Proteomes" id="UP000178797">
    <property type="component" value="Unassembled WGS sequence"/>
</dbReference>
<dbReference type="PANTHER" id="PTHR11579:SF0">
    <property type="entry name" value="PROTEIN-L-ISOASPARTATE(D-ASPARTATE) O-METHYLTRANSFERASE"/>
    <property type="match status" value="1"/>
</dbReference>
<comment type="catalytic activity">
    <reaction evidence="7">
        <text>[protein]-L-isoaspartate + S-adenosyl-L-methionine = [protein]-L-isoaspartate alpha-methyl ester + S-adenosyl-L-homocysteine</text>
        <dbReference type="Rhea" id="RHEA:12705"/>
        <dbReference type="Rhea" id="RHEA-COMP:12143"/>
        <dbReference type="Rhea" id="RHEA-COMP:12144"/>
        <dbReference type="ChEBI" id="CHEBI:57856"/>
        <dbReference type="ChEBI" id="CHEBI:59789"/>
        <dbReference type="ChEBI" id="CHEBI:90596"/>
        <dbReference type="ChEBI" id="CHEBI:90598"/>
        <dbReference type="EC" id="2.1.1.77"/>
    </reaction>
</comment>
<keyword evidence="4 7" id="KW-0489">Methyltransferase</keyword>
<dbReference type="EC" id="2.1.1.77" evidence="7"/>
<dbReference type="NCBIfam" id="NF001453">
    <property type="entry name" value="PRK00312.1"/>
    <property type="match status" value="1"/>
</dbReference>
<protein>
    <recommendedName>
        <fullName evidence="7">Protein-L-isoaspartate O-methyltransferase</fullName>
        <ecNumber evidence="7">2.1.1.77</ecNumber>
    </recommendedName>
    <alternativeName>
        <fullName evidence="7">L-isoaspartyl protein carboxyl methyltransferase</fullName>
    </alternativeName>
    <alternativeName>
        <fullName evidence="7">Protein L-isoaspartyl methyltransferase</fullName>
    </alternativeName>
    <alternativeName>
        <fullName evidence="7">Protein-beta-aspartate methyltransferase</fullName>
        <shortName evidence="7">PIMT</shortName>
    </alternativeName>
</protein>
<evidence type="ECO:0000313" key="9">
    <source>
        <dbReference type="EMBL" id="OGL44422.1"/>
    </source>
</evidence>
<comment type="similarity">
    <text evidence="2 7">Belongs to the methyltransferase superfamily. L-isoaspartyl/D-aspartyl protein methyltransferase family.</text>
</comment>
<dbReference type="NCBIfam" id="TIGR00080">
    <property type="entry name" value="pimt"/>
    <property type="match status" value="1"/>
</dbReference>
<feature type="chain" id="PRO_5009532249" description="Protein-L-isoaspartate O-methyltransferase" evidence="8">
    <location>
        <begin position="21"/>
        <end position="242"/>
    </location>
</feature>
<dbReference type="Pfam" id="PF01135">
    <property type="entry name" value="PCMT"/>
    <property type="match status" value="1"/>
</dbReference>
<comment type="subcellular location">
    <subcellularLocation>
        <location evidence="1 7">Cytoplasm</location>
    </subcellularLocation>
</comment>
<keyword evidence="8" id="KW-0732">Signal</keyword>
<dbReference type="CDD" id="cd02440">
    <property type="entry name" value="AdoMet_MTases"/>
    <property type="match status" value="1"/>
</dbReference>
<dbReference type="SUPFAM" id="SSF53335">
    <property type="entry name" value="S-adenosyl-L-methionine-dependent methyltransferases"/>
    <property type="match status" value="1"/>
</dbReference>
<evidence type="ECO:0000256" key="4">
    <source>
        <dbReference type="ARBA" id="ARBA00022603"/>
    </source>
</evidence>
<evidence type="ECO:0000256" key="8">
    <source>
        <dbReference type="SAM" id="SignalP"/>
    </source>
</evidence>
<dbReference type="PANTHER" id="PTHR11579">
    <property type="entry name" value="PROTEIN-L-ISOASPARTATE O-METHYLTRANSFERASE"/>
    <property type="match status" value="1"/>
</dbReference>
<dbReference type="InterPro" id="IPR000682">
    <property type="entry name" value="PCMT"/>
</dbReference>
<evidence type="ECO:0000256" key="3">
    <source>
        <dbReference type="ARBA" id="ARBA00022490"/>
    </source>
</evidence>